<dbReference type="InterPro" id="IPR014756">
    <property type="entry name" value="Ig_E-set"/>
</dbReference>
<dbReference type="PANTHER" id="PTHR34823">
    <property type="entry name" value="GLCNAC-BINDING PROTEIN A"/>
    <property type="match status" value="1"/>
</dbReference>
<dbReference type="Gene3D" id="2.70.50.50">
    <property type="entry name" value="chitin-binding protein cbp21"/>
    <property type="match status" value="1"/>
</dbReference>
<name>A0AAE8LWN4_LATSK</name>
<dbReference type="AlphaFoldDB" id="A0AAE8LWN4"/>
<dbReference type="InterPro" id="IPR051024">
    <property type="entry name" value="GlcNAc_Chitin_IntDeg"/>
</dbReference>
<feature type="domain" description="Chitin-binding type-4" evidence="3">
    <location>
        <begin position="31"/>
        <end position="199"/>
    </location>
</feature>
<dbReference type="InterPro" id="IPR004302">
    <property type="entry name" value="Cellulose/chitin-bd_N"/>
</dbReference>
<protein>
    <submittedName>
        <fullName evidence="4">GlcNAc-binding protein A</fullName>
    </submittedName>
</protein>
<organism evidence="4 5">
    <name type="scientific">Latilactobacillus sakei</name>
    <name type="common">Lactobacillus sakei</name>
    <dbReference type="NCBI Taxonomy" id="1599"/>
    <lineage>
        <taxon>Bacteria</taxon>
        <taxon>Bacillati</taxon>
        <taxon>Bacillota</taxon>
        <taxon>Bacilli</taxon>
        <taxon>Lactobacillales</taxon>
        <taxon>Lactobacillaceae</taxon>
        <taxon>Latilactobacillus</taxon>
    </lineage>
</organism>
<evidence type="ECO:0000313" key="4">
    <source>
        <dbReference type="EMBL" id="SPE22654.1"/>
    </source>
</evidence>
<feature type="signal peptide" evidence="2">
    <location>
        <begin position="1"/>
        <end position="30"/>
    </location>
</feature>
<dbReference type="Pfam" id="PF03067">
    <property type="entry name" value="LPMO_10"/>
    <property type="match status" value="1"/>
</dbReference>
<dbReference type="Proteomes" id="UP000239650">
    <property type="component" value="Unassembled WGS sequence"/>
</dbReference>
<evidence type="ECO:0000256" key="2">
    <source>
        <dbReference type="SAM" id="SignalP"/>
    </source>
</evidence>
<dbReference type="CDD" id="cd21177">
    <property type="entry name" value="LPMO_AA10"/>
    <property type="match status" value="1"/>
</dbReference>
<dbReference type="PANTHER" id="PTHR34823:SF1">
    <property type="entry name" value="CHITIN-BINDING TYPE-4 DOMAIN-CONTAINING PROTEIN"/>
    <property type="match status" value="1"/>
</dbReference>
<accession>A0AAE8LWN4</accession>
<keyword evidence="1 2" id="KW-0732">Signal</keyword>
<reference evidence="4 5" key="1">
    <citation type="submission" date="2018-02" db="EMBL/GenBank/DDBJ databases">
        <authorList>
            <person name="Rodrigo-Torres L."/>
            <person name="Arahal R. D."/>
            <person name="Lucena T."/>
        </authorList>
    </citation>
    <scope>NUCLEOTIDE SEQUENCE [LARGE SCALE GENOMIC DNA]</scope>
    <source>
        <strain evidence="4 5">CECT 9267</strain>
    </source>
</reference>
<evidence type="ECO:0000313" key="5">
    <source>
        <dbReference type="Proteomes" id="UP000239650"/>
    </source>
</evidence>
<comment type="caution">
    <text evidence="4">The sequence shown here is derived from an EMBL/GenBank/DDBJ whole genome shotgun (WGS) entry which is preliminary data.</text>
</comment>
<feature type="chain" id="PRO_5041930637" evidence="2">
    <location>
        <begin position="31"/>
        <end position="203"/>
    </location>
</feature>
<proteinExistence type="predicted"/>
<evidence type="ECO:0000256" key="1">
    <source>
        <dbReference type="ARBA" id="ARBA00022729"/>
    </source>
</evidence>
<sequence length="203" mass="22460">MMKKQLLKWTIVGFCSVLGVTALGARQVSAHGYITSPGSRAYLGSNAFTNDTGQKPLNTNVGQVQYEPQSIEAPKNTFIDGKLASANISSFLNLDEQTSTRWHQNQVKSGALTIKWHLTAQHKTSTWDYYLTRPGWNPNQPLSILNFEKITSIDDQGKLPAKDVAQTINIPTDRSGYNVLLGVWNISDTANAFYQAVDLNITK</sequence>
<dbReference type="SUPFAM" id="SSF81296">
    <property type="entry name" value="E set domains"/>
    <property type="match status" value="1"/>
</dbReference>
<evidence type="ECO:0000259" key="3">
    <source>
        <dbReference type="Pfam" id="PF03067"/>
    </source>
</evidence>
<dbReference type="EMBL" id="OKRC01000009">
    <property type="protein sequence ID" value="SPE22654.1"/>
    <property type="molecule type" value="Genomic_DNA"/>
</dbReference>
<gene>
    <name evidence="4" type="primary">gbpA</name>
    <name evidence="4" type="ORF">LAS9267_01681</name>
</gene>